<organism evidence="2">
    <name type="scientific">Cucumis melo</name>
    <name type="common">Muskmelon</name>
    <dbReference type="NCBI Taxonomy" id="3656"/>
    <lineage>
        <taxon>Eukaryota</taxon>
        <taxon>Viridiplantae</taxon>
        <taxon>Streptophyta</taxon>
        <taxon>Embryophyta</taxon>
        <taxon>Tracheophyta</taxon>
        <taxon>Spermatophyta</taxon>
        <taxon>Magnoliopsida</taxon>
        <taxon>eudicotyledons</taxon>
        <taxon>Gunneridae</taxon>
        <taxon>Pentapetalae</taxon>
        <taxon>rosids</taxon>
        <taxon>fabids</taxon>
        <taxon>Cucurbitales</taxon>
        <taxon>Cucurbitaceae</taxon>
        <taxon>Benincaseae</taxon>
        <taxon>Cucumis</taxon>
    </lineage>
</organism>
<dbReference type="EnsemblPlants" id="MELO3C015117.2.1">
    <property type="protein sequence ID" value="MELO3C015117.2.1"/>
    <property type="gene ID" value="MELO3C015117.2"/>
</dbReference>
<dbReference type="AlphaFoldDB" id="A0A9I9D9N5"/>
<accession>A0A9I9D9N5</accession>
<evidence type="ECO:0000256" key="1">
    <source>
        <dbReference type="SAM" id="MobiDB-lite"/>
    </source>
</evidence>
<feature type="compositionally biased region" description="Basic and acidic residues" evidence="1">
    <location>
        <begin position="1"/>
        <end position="11"/>
    </location>
</feature>
<sequence>DDGGDTERERAEDDDTIKRTATQEGPRHVFAFNPFFSPLQICELYMRGEFLKNKCVMKALEKWDNFQRVMKALEKLGKFQRL</sequence>
<protein>
    <submittedName>
        <fullName evidence="2">Uncharacterized protein</fullName>
    </submittedName>
</protein>
<dbReference type="Gramene" id="MELO3C015117.2.1">
    <property type="protein sequence ID" value="MELO3C015117.2.1"/>
    <property type="gene ID" value="MELO3C015117.2"/>
</dbReference>
<feature type="region of interest" description="Disordered" evidence="1">
    <location>
        <begin position="1"/>
        <end position="21"/>
    </location>
</feature>
<evidence type="ECO:0000313" key="2">
    <source>
        <dbReference type="EnsemblPlants" id="MELO3C015117.2.1"/>
    </source>
</evidence>
<reference evidence="2" key="1">
    <citation type="submission" date="2023-03" db="UniProtKB">
        <authorList>
            <consortium name="EnsemblPlants"/>
        </authorList>
    </citation>
    <scope>IDENTIFICATION</scope>
</reference>
<proteinExistence type="predicted"/>
<name>A0A9I9D9N5_CUCME</name>